<dbReference type="PANTHER" id="PTHR30543">
    <property type="entry name" value="CHROMATE REDUCTASE"/>
    <property type="match status" value="1"/>
</dbReference>
<organism evidence="2 3">
    <name type="scientific">Chitiniphilus eburneus</name>
    <dbReference type="NCBI Taxonomy" id="2571148"/>
    <lineage>
        <taxon>Bacteria</taxon>
        <taxon>Pseudomonadati</taxon>
        <taxon>Pseudomonadota</taxon>
        <taxon>Betaproteobacteria</taxon>
        <taxon>Neisseriales</taxon>
        <taxon>Chitinibacteraceae</taxon>
        <taxon>Chitiniphilus</taxon>
    </lineage>
</organism>
<dbReference type="InterPro" id="IPR029039">
    <property type="entry name" value="Flavoprotein-like_sf"/>
</dbReference>
<dbReference type="SUPFAM" id="SSF52218">
    <property type="entry name" value="Flavoproteins"/>
    <property type="match status" value="1"/>
</dbReference>
<proteinExistence type="predicted"/>
<comment type="caution">
    <text evidence="2">The sequence shown here is derived from an EMBL/GenBank/DDBJ whole genome shotgun (WGS) entry which is preliminary data.</text>
</comment>
<dbReference type="GO" id="GO:0005829">
    <property type="term" value="C:cytosol"/>
    <property type="evidence" value="ECO:0007669"/>
    <property type="project" value="TreeGrafter"/>
</dbReference>
<dbReference type="GO" id="GO:0010181">
    <property type="term" value="F:FMN binding"/>
    <property type="evidence" value="ECO:0007669"/>
    <property type="project" value="TreeGrafter"/>
</dbReference>
<accession>A0A4U0Q590</accession>
<reference evidence="2 3" key="1">
    <citation type="submission" date="2019-04" db="EMBL/GenBank/DDBJ databases">
        <title>Chitiniphilus eburnea sp. nov., a novel chitinolytic bacterium isolated from aquaculture sludge.</title>
        <authorList>
            <person name="Sheng M."/>
        </authorList>
    </citation>
    <scope>NUCLEOTIDE SEQUENCE [LARGE SCALE GENOMIC DNA]</scope>
    <source>
        <strain evidence="2 3">HX-2-15</strain>
    </source>
</reference>
<dbReference type="Gene3D" id="3.40.50.360">
    <property type="match status" value="1"/>
</dbReference>
<protein>
    <submittedName>
        <fullName evidence="2">NAD(P)H-dependent oxidoreductase</fullName>
    </submittedName>
</protein>
<evidence type="ECO:0000313" key="2">
    <source>
        <dbReference type="EMBL" id="TJZ76311.1"/>
    </source>
</evidence>
<dbReference type="AlphaFoldDB" id="A0A4U0Q590"/>
<evidence type="ECO:0000259" key="1">
    <source>
        <dbReference type="Pfam" id="PF03358"/>
    </source>
</evidence>
<dbReference type="OrthoDB" id="9812295at2"/>
<dbReference type="Proteomes" id="UP000310016">
    <property type="component" value="Unassembled WGS sequence"/>
</dbReference>
<dbReference type="GO" id="GO:0016491">
    <property type="term" value="F:oxidoreductase activity"/>
    <property type="evidence" value="ECO:0007669"/>
    <property type="project" value="InterPro"/>
</dbReference>
<dbReference type="InterPro" id="IPR050712">
    <property type="entry name" value="NAD(P)H-dep_reductase"/>
</dbReference>
<evidence type="ECO:0000313" key="3">
    <source>
        <dbReference type="Proteomes" id="UP000310016"/>
    </source>
</evidence>
<sequence>MSSPVRVLAFCGSLRHGSYNAAALDAAIELAPAGMAIERAEIGDFPLYNQDVQAAGFPAAVERVAAQLRAADAVLFATPEYNYSVPGVLKNAIDWLSRLPDSPFSGKAAAVLGASPGNIGTARAQYHLRQIGVFLNLRFLNKPEVMIGQAAQRFQDGKLSDEATREHLQKLLVALVDLAAPR</sequence>
<dbReference type="InterPro" id="IPR005025">
    <property type="entry name" value="FMN_Rdtase-like_dom"/>
</dbReference>
<keyword evidence="3" id="KW-1185">Reference proteome</keyword>
<dbReference type="RefSeq" id="WP_136772361.1">
    <property type="nucleotide sequence ID" value="NZ_CP156074.1"/>
</dbReference>
<dbReference type="EMBL" id="SUMF01000003">
    <property type="protein sequence ID" value="TJZ76311.1"/>
    <property type="molecule type" value="Genomic_DNA"/>
</dbReference>
<dbReference type="Pfam" id="PF03358">
    <property type="entry name" value="FMN_red"/>
    <property type="match status" value="1"/>
</dbReference>
<feature type="domain" description="NADPH-dependent FMN reductase-like" evidence="1">
    <location>
        <begin position="6"/>
        <end position="151"/>
    </location>
</feature>
<name>A0A4U0Q590_9NEIS</name>
<gene>
    <name evidence="2" type="ORF">FAZ21_05915</name>
</gene>
<dbReference type="PANTHER" id="PTHR30543:SF21">
    <property type="entry name" value="NAD(P)H-DEPENDENT FMN REDUCTASE LOT6"/>
    <property type="match status" value="1"/>
</dbReference>